<protein>
    <submittedName>
        <fullName evidence="2">Uncharacterized protein</fullName>
    </submittedName>
</protein>
<proteinExistence type="predicted"/>
<dbReference type="Proteomes" id="UP001210925">
    <property type="component" value="Unassembled WGS sequence"/>
</dbReference>
<evidence type="ECO:0000313" key="2">
    <source>
        <dbReference type="EMBL" id="KAJ3250381.1"/>
    </source>
</evidence>
<feature type="region of interest" description="Disordered" evidence="1">
    <location>
        <begin position="23"/>
        <end position="80"/>
    </location>
</feature>
<keyword evidence="3" id="KW-1185">Reference proteome</keyword>
<comment type="caution">
    <text evidence="2">The sequence shown here is derived from an EMBL/GenBank/DDBJ whole genome shotgun (WGS) entry which is preliminary data.</text>
</comment>
<feature type="non-terminal residue" evidence="2">
    <location>
        <position position="162"/>
    </location>
</feature>
<evidence type="ECO:0000256" key="1">
    <source>
        <dbReference type="SAM" id="MobiDB-lite"/>
    </source>
</evidence>
<dbReference type="EMBL" id="JADGKB010000268">
    <property type="protein sequence ID" value="KAJ3250381.1"/>
    <property type="molecule type" value="Genomic_DNA"/>
</dbReference>
<reference evidence="2" key="1">
    <citation type="submission" date="2020-05" db="EMBL/GenBank/DDBJ databases">
        <title>Phylogenomic resolution of chytrid fungi.</title>
        <authorList>
            <person name="Stajich J.E."/>
            <person name="Amses K."/>
            <person name="Simmons R."/>
            <person name="Seto K."/>
            <person name="Myers J."/>
            <person name="Bonds A."/>
            <person name="Quandt C.A."/>
            <person name="Barry K."/>
            <person name="Liu P."/>
            <person name="Grigoriev I."/>
            <person name="Longcore J.E."/>
            <person name="James T.Y."/>
        </authorList>
    </citation>
    <scope>NUCLEOTIDE SEQUENCE</scope>
    <source>
        <strain evidence="2">PLAUS21</strain>
    </source>
</reference>
<evidence type="ECO:0000313" key="3">
    <source>
        <dbReference type="Proteomes" id="UP001210925"/>
    </source>
</evidence>
<dbReference type="AlphaFoldDB" id="A0AAD5UCB6"/>
<name>A0AAD5UCB6_9FUNG</name>
<accession>A0AAD5UCB6</accession>
<gene>
    <name evidence="2" type="ORF">HK103_003550</name>
</gene>
<sequence>MFGSDGNGLGYLISNIGNRKGTNGNALLDSAPAKDLTTPLSTKKKRTVNQLEDEDSDSIEVFTPSSASTRNKKQKNEGLGRCLQSGMSSIKDVMVKMSEFLAGSEKGSFERQMEEQSIALTDQGITIQLAIKEQGDTIKSAIKEQTELLRSLVEVLAKRIQY</sequence>
<organism evidence="2 3">
    <name type="scientific">Boothiomyces macroporosus</name>
    <dbReference type="NCBI Taxonomy" id="261099"/>
    <lineage>
        <taxon>Eukaryota</taxon>
        <taxon>Fungi</taxon>
        <taxon>Fungi incertae sedis</taxon>
        <taxon>Chytridiomycota</taxon>
        <taxon>Chytridiomycota incertae sedis</taxon>
        <taxon>Chytridiomycetes</taxon>
        <taxon>Rhizophydiales</taxon>
        <taxon>Terramycetaceae</taxon>
        <taxon>Boothiomyces</taxon>
    </lineage>
</organism>